<dbReference type="GO" id="GO:0003700">
    <property type="term" value="F:DNA-binding transcription factor activity"/>
    <property type="evidence" value="ECO:0007669"/>
    <property type="project" value="InterPro"/>
</dbReference>
<comment type="caution">
    <text evidence="6">The sequence shown here is derived from an EMBL/GenBank/DDBJ whole genome shotgun (WGS) entry which is preliminary data.</text>
</comment>
<dbReference type="InterPro" id="IPR008920">
    <property type="entry name" value="TF_FadR/GntR_C"/>
</dbReference>
<dbReference type="CDD" id="cd07377">
    <property type="entry name" value="WHTH_GntR"/>
    <property type="match status" value="1"/>
</dbReference>
<dbReference type="Proteomes" id="UP000283587">
    <property type="component" value="Unassembled WGS sequence"/>
</dbReference>
<keyword evidence="1" id="KW-0805">Transcription regulation</keyword>
<dbReference type="SUPFAM" id="SSF46785">
    <property type="entry name" value="Winged helix' DNA-binding domain"/>
    <property type="match status" value="1"/>
</dbReference>
<feature type="domain" description="HTH gntR-type" evidence="5">
    <location>
        <begin position="48"/>
        <end position="118"/>
    </location>
</feature>
<evidence type="ECO:0000256" key="1">
    <source>
        <dbReference type="ARBA" id="ARBA00023015"/>
    </source>
</evidence>
<dbReference type="InterPro" id="IPR011711">
    <property type="entry name" value="GntR_C"/>
</dbReference>
<evidence type="ECO:0000313" key="6">
    <source>
        <dbReference type="EMBL" id="RJL18920.1"/>
    </source>
</evidence>
<sequence length="261" mass="29144">MSKRPNIRSGVVSPPTSSIPEGGDRAASGDGGDQNHIRLGIAPLAANPSLRDLAYEAIKNAITGMDIYGSPEEFRLDERQLSQDLGVSRTPIREALTILEQEGFVRTVPRRGVFVVRLSKQQIIEMITVWAALESMAAYLAADRASSRELRMLRKLFEEFECAPDSEHMHEYSEANIKFHQMIIRLGDCQLLAEMSANLLIHVRAIRNVSLRQDNRAERSLTEHMQIIDALEARDGELAARLVRQHTLGLAAHVDKHGLFS</sequence>
<accession>A0A419A9K1</accession>
<evidence type="ECO:0000259" key="5">
    <source>
        <dbReference type="PROSITE" id="PS50949"/>
    </source>
</evidence>
<keyword evidence="3" id="KW-0804">Transcription</keyword>
<dbReference type="InterPro" id="IPR000524">
    <property type="entry name" value="Tscrpt_reg_HTH_GntR"/>
</dbReference>
<dbReference type="Pfam" id="PF07729">
    <property type="entry name" value="FCD"/>
    <property type="match status" value="1"/>
</dbReference>
<gene>
    <name evidence="6" type="ORF">D3P05_06280</name>
</gene>
<evidence type="ECO:0000256" key="3">
    <source>
        <dbReference type="ARBA" id="ARBA00023163"/>
    </source>
</evidence>
<dbReference type="SMART" id="SM00345">
    <property type="entry name" value="HTH_GNTR"/>
    <property type="match status" value="1"/>
</dbReference>
<dbReference type="PRINTS" id="PR00035">
    <property type="entry name" value="HTHGNTR"/>
</dbReference>
<dbReference type="AlphaFoldDB" id="A0A419A9K1"/>
<feature type="region of interest" description="Disordered" evidence="4">
    <location>
        <begin position="1"/>
        <end position="33"/>
    </location>
</feature>
<dbReference type="InterPro" id="IPR036390">
    <property type="entry name" value="WH_DNA-bd_sf"/>
</dbReference>
<reference evidence="7" key="1">
    <citation type="submission" date="2018-09" db="EMBL/GenBank/DDBJ databases">
        <title>Paracoccus onubensis nov. sp. a moderate halophilic bacterium isolated from Gruta de las Maravillas (Aracena, Spain).</title>
        <authorList>
            <person name="Jurado V."/>
            <person name="Gutierrez-Patricio S."/>
            <person name="Gonzalez-Pimentel J.L."/>
            <person name="Miller A.Z."/>
            <person name="Laiz L."/>
            <person name="Saiz-Jimenez C."/>
        </authorList>
    </citation>
    <scope>NUCLEOTIDE SEQUENCE [LARGE SCALE GENOMIC DNA]</scope>
    <source>
        <strain evidence="7">DSM 26381</strain>
    </source>
</reference>
<dbReference type="EMBL" id="QZEW01000020">
    <property type="protein sequence ID" value="RJL18920.1"/>
    <property type="molecule type" value="Genomic_DNA"/>
</dbReference>
<organism evidence="6 7">
    <name type="scientific">Paracoccus siganidrum</name>
    <dbReference type="NCBI Taxonomy" id="1276757"/>
    <lineage>
        <taxon>Bacteria</taxon>
        <taxon>Pseudomonadati</taxon>
        <taxon>Pseudomonadota</taxon>
        <taxon>Alphaproteobacteria</taxon>
        <taxon>Rhodobacterales</taxon>
        <taxon>Paracoccaceae</taxon>
        <taxon>Paracoccus</taxon>
    </lineage>
</organism>
<dbReference type="Gene3D" id="1.20.120.530">
    <property type="entry name" value="GntR ligand-binding domain-like"/>
    <property type="match status" value="1"/>
</dbReference>
<evidence type="ECO:0000313" key="7">
    <source>
        <dbReference type="Proteomes" id="UP000283587"/>
    </source>
</evidence>
<evidence type="ECO:0000256" key="2">
    <source>
        <dbReference type="ARBA" id="ARBA00023125"/>
    </source>
</evidence>
<dbReference type="PROSITE" id="PS50949">
    <property type="entry name" value="HTH_GNTR"/>
    <property type="match status" value="1"/>
</dbReference>
<keyword evidence="7" id="KW-1185">Reference proteome</keyword>
<dbReference type="PANTHER" id="PTHR43537">
    <property type="entry name" value="TRANSCRIPTIONAL REGULATOR, GNTR FAMILY"/>
    <property type="match status" value="1"/>
</dbReference>
<name>A0A419A9K1_9RHOB</name>
<dbReference type="SUPFAM" id="SSF48008">
    <property type="entry name" value="GntR ligand-binding domain-like"/>
    <property type="match status" value="1"/>
</dbReference>
<dbReference type="Gene3D" id="1.10.10.10">
    <property type="entry name" value="Winged helix-like DNA-binding domain superfamily/Winged helix DNA-binding domain"/>
    <property type="match status" value="1"/>
</dbReference>
<dbReference type="GO" id="GO:0003677">
    <property type="term" value="F:DNA binding"/>
    <property type="evidence" value="ECO:0007669"/>
    <property type="project" value="UniProtKB-KW"/>
</dbReference>
<protein>
    <submittedName>
        <fullName evidence="6">GntR family transcriptional regulator</fullName>
    </submittedName>
</protein>
<keyword evidence="2" id="KW-0238">DNA-binding</keyword>
<dbReference type="Pfam" id="PF00392">
    <property type="entry name" value="GntR"/>
    <property type="match status" value="1"/>
</dbReference>
<evidence type="ECO:0000256" key="4">
    <source>
        <dbReference type="SAM" id="MobiDB-lite"/>
    </source>
</evidence>
<dbReference type="SMART" id="SM00895">
    <property type="entry name" value="FCD"/>
    <property type="match status" value="1"/>
</dbReference>
<dbReference type="PANTHER" id="PTHR43537:SF49">
    <property type="entry name" value="TRANSCRIPTIONAL REGULATORY PROTEIN"/>
    <property type="match status" value="1"/>
</dbReference>
<dbReference type="OrthoDB" id="5504063at2"/>
<dbReference type="InterPro" id="IPR036388">
    <property type="entry name" value="WH-like_DNA-bd_sf"/>
</dbReference>
<proteinExistence type="predicted"/>